<feature type="domain" description="C2H2-type" evidence="3">
    <location>
        <begin position="979"/>
        <end position="999"/>
    </location>
</feature>
<feature type="region of interest" description="Disordered" evidence="2">
    <location>
        <begin position="1929"/>
        <end position="1956"/>
    </location>
</feature>
<reference evidence="4" key="1">
    <citation type="submission" date="2021-01" db="UniProtKB">
        <authorList>
            <consortium name="EnsemblMetazoa"/>
        </authorList>
    </citation>
    <scope>IDENTIFICATION</scope>
</reference>
<dbReference type="Proteomes" id="UP000594262">
    <property type="component" value="Unplaced"/>
</dbReference>
<protein>
    <recommendedName>
        <fullName evidence="3">C2H2-type domain-containing protein</fullName>
    </recommendedName>
</protein>
<feature type="domain" description="C2H2-type" evidence="3">
    <location>
        <begin position="1053"/>
        <end position="1073"/>
    </location>
</feature>
<feature type="coiled-coil region" evidence="1">
    <location>
        <begin position="1348"/>
        <end position="1380"/>
    </location>
</feature>
<feature type="domain" description="C2H2-type" evidence="3">
    <location>
        <begin position="1105"/>
        <end position="1125"/>
    </location>
</feature>
<organism evidence="4 5">
    <name type="scientific">Clytia hemisphaerica</name>
    <dbReference type="NCBI Taxonomy" id="252671"/>
    <lineage>
        <taxon>Eukaryota</taxon>
        <taxon>Metazoa</taxon>
        <taxon>Cnidaria</taxon>
        <taxon>Hydrozoa</taxon>
        <taxon>Hydroidolina</taxon>
        <taxon>Leptothecata</taxon>
        <taxon>Obeliida</taxon>
        <taxon>Clytiidae</taxon>
        <taxon>Clytia</taxon>
    </lineage>
</organism>
<dbReference type="InterPro" id="IPR013087">
    <property type="entry name" value="Znf_C2H2_type"/>
</dbReference>
<evidence type="ECO:0000313" key="4">
    <source>
        <dbReference type="EnsemblMetazoa" id="CLYHEMP001847.1"/>
    </source>
</evidence>
<evidence type="ECO:0000256" key="1">
    <source>
        <dbReference type="SAM" id="Coils"/>
    </source>
</evidence>
<feature type="compositionally biased region" description="Low complexity" evidence="2">
    <location>
        <begin position="156"/>
        <end position="166"/>
    </location>
</feature>
<feature type="region of interest" description="Disordered" evidence="2">
    <location>
        <begin position="1819"/>
        <end position="1858"/>
    </location>
</feature>
<feature type="compositionally biased region" description="Polar residues" evidence="2">
    <location>
        <begin position="179"/>
        <end position="188"/>
    </location>
</feature>
<feature type="compositionally biased region" description="Basic and acidic residues" evidence="2">
    <location>
        <begin position="1820"/>
        <end position="1835"/>
    </location>
</feature>
<feature type="region of interest" description="Disordered" evidence="2">
    <location>
        <begin position="766"/>
        <end position="801"/>
    </location>
</feature>
<feature type="compositionally biased region" description="Low complexity" evidence="2">
    <location>
        <begin position="222"/>
        <end position="234"/>
    </location>
</feature>
<feature type="compositionally biased region" description="Low complexity" evidence="2">
    <location>
        <begin position="1943"/>
        <end position="1952"/>
    </location>
</feature>
<feature type="compositionally biased region" description="Polar residues" evidence="2">
    <location>
        <begin position="199"/>
        <end position="211"/>
    </location>
</feature>
<feature type="region of interest" description="Disordered" evidence="2">
    <location>
        <begin position="1618"/>
        <end position="1734"/>
    </location>
</feature>
<feature type="domain" description="C2H2-type" evidence="3">
    <location>
        <begin position="868"/>
        <end position="888"/>
    </location>
</feature>
<feature type="compositionally biased region" description="Basic and acidic residues" evidence="2">
    <location>
        <begin position="1669"/>
        <end position="1693"/>
    </location>
</feature>
<feature type="compositionally biased region" description="Polar residues" evidence="2">
    <location>
        <begin position="1542"/>
        <end position="1555"/>
    </location>
</feature>
<feature type="region of interest" description="Disordered" evidence="2">
    <location>
        <begin position="1"/>
        <end position="43"/>
    </location>
</feature>
<feature type="domain" description="C2H2-type" evidence="3">
    <location>
        <begin position="1246"/>
        <end position="1266"/>
    </location>
</feature>
<feature type="compositionally biased region" description="Basic residues" evidence="2">
    <location>
        <begin position="1704"/>
        <end position="1715"/>
    </location>
</feature>
<feature type="region of interest" description="Disordered" evidence="2">
    <location>
        <begin position="106"/>
        <end position="127"/>
    </location>
</feature>
<feature type="domain" description="C2H2-type" evidence="3">
    <location>
        <begin position="814"/>
        <end position="835"/>
    </location>
</feature>
<evidence type="ECO:0000259" key="3">
    <source>
        <dbReference type="SMART" id="SM00355"/>
    </source>
</evidence>
<feature type="domain" description="C2H2-type" evidence="3">
    <location>
        <begin position="926"/>
        <end position="948"/>
    </location>
</feature>
<proteinExistence type="predicted"/>
<dbReference type="SMART" id="SM00355">
    <property type="entry name" value="ZnF_C2H2"/>
    <property type="match status" value="8"/>
</dbReference>
<keyword evidence="5" id="KW-1185">Reference proteome</keyword>
<feature type="region of interest" description="Disordered" evidence="2">
    <location>
        <begin position="1536"/>
        <end position="1575"/>
    </location>
</feature>
<feature type="compositionally biased region" description="Polar residues" evidence="2">
    <location>
        <begin position="766"/>
        <end position="791"/>
    </location>
</feature>
<feature type="region of interest" description="Disordered" evidence="2">
    <location>
        <begin position="55"/>
        <end position="87"/>
    </location>
</feature>
<feature type="region of interest" description="Disordered" evidence="2">
    <location>
        <begin position="151"/>
        <end position="255"/>
    </location>
</feature>
<evidence type="ECO:0000256" key="2">
    <source>
        <dbReference type="SAM" id="MobiDB-lite"/>
    </source>
</evidence>
<feature type="compositionally biased region" description="Basic and acidic residues" evidence="2">
    <location>
        <begin position="167"/>
        <end position="178"/>
    </location>
</feature>
<name>A0A7M5V1I0_9CNID</name>
<accession>A0A7M5V1I0</accession>
<dbReference type="EnsemblMetazoa" id="CLYHEMT001847.1">
    <property type="protein sequence ID" value="CLYHEMP001847.1"/>
    <property type="gene ID" value="CLYHEMG001847"/>
</dbReference>
<keyword evidence="1" id="KW-0175">Coiled coil</keyword>
<evidence type="ECO:0000313" key="5">
    <source>
        <dbReference type="Proteomes" id="UP000594262"/>
    </source>
</evidence>
<feature type="region of interest" description="Disordered" evidence="2">
    <location>
        <begin position="1971"/>
        <end position="1990"/>
    </location>
</feature>
<sequence>MFQDEDADVYYGATQRNHSCQPRYRAASRSHHPRPYQNGPPPWAIRYPYYESNHYAYHRPPQSQPPPQRWERPRYPRPSSFTRPPWINHSAYESSERWRQQNYKSFSTHETKSQNNFVDDSKRKENSSYMAVSTNKNINNDICNSDPKCKENGATSCRSGNSSSSKSDGKSELREKVSKATTNESVNSKSDRKPECEEVTSNESLNSSTKSAGKLECKESVSTPTSNKSDNSSTKNDEKSAPKVKTLKATSSKSVSLSTKRDGISKCRKKIPIYTSCKCSMHLNTNCVMCKEDESSNDKHDKQRADILINKAGRAERVMDASERNTIKKSTEIKRKEISESADENWTKNKTNTCLIETSSKNDCLTKPKEINQSNEIKIEKSPENTNEMSSEKVLLTKSKENNVSLNTKIEEHSKDLSNDDHSARGPLWIKKTYSPERRTDKYEQISLKVCVEDEKFPQNATHENLGSAMVETNDVAVSFKNENIIGIKPAFLTERSNAWKEKSWLWARKIRDNICQRKVNPSGKKSHLKSENFSTCNNSVNDVHLEETGVEFVIENKLPKDDDQNTNIVKNECLKNEKLKADHLKSEKSKDENPTKYLKNDNLLKNIPENENLSENTRDTEITKSTNIETVIKSINTKEASSIKDISTDRSKSMLRANSINDFPRGIDKTNDNPTTNNETLVVENSSVEKDTLKNVHTTLLNLSSKELAKSKTKKEKLKEAISFKISQIGNKFTDTMRRSTQLKNALKKSQSVKNIQESTNKLVTEGSGLQSQPSNVDQENSSETHTEVGTPTKPHPAKKTFELPSDVEASNLFCPECRRVQSTNIIDHLQTKHNYNQRAALFEYSKQKAIQVCTTEHGNGADHIPLPCYECNSWFCDIKSHMKSQHGNVEFDIEELNRLKTKHWQGADTLSTSLRNVHAQPTLFRCCECLDEVEETEFKDHLRKQHDYEYDEASLEHSKQFCIHTCLTKHKGYHQPLPCRKCNKWTCRLDKHMLRNHSCFVYKQRIAALDKGRILYWKNKKLIIKDIVFPTHPSITSINPDGWPCYENMKFCCPHCHDKVLDLVKHLISMHGYFDSGVAKFEHSKQLCIHICKTLHDGKHLILPCEECNEWSCRLDIHLKADHGNEGLEDRARIIDKLKDSYGDSINDHGTNCPERELLPAGQEHNLNMIYPAHPGATTIYPKIWTEYYNTELVCPECSENVNHLAKHLCGKHDYIMKNAHFEHSKSLCIHICETTHEEKHTPLPCSNCNEWTCKLDVHLKIEHGETDEDYIKNLMTHLRLVYWEGENGSSWIERTEKQFQTDFPETKNFNSKFEVNQLNKLNVVNNDSQSTCKQIESKENTDNVIKMCKSKLKALSEEIHKQKRQAQELELEALLQRGKQKHRSLLAEIVECKQTSIITPEQSCLTKEDFSSSIRSEPDCCVVEKAPTMIRLKSCLKKELSVKSCLNRSISFNNLVEVTTISNSNKETILLPREDKDLKEDSNEIYLKEPSFDRPSPYKGLRKLSQIISPGNVTELYTFSELDESNSSVEIVSEKHNQLESTNKSENSNQVTGCFENPSETLKGPDSSSELLDIDTERSGDKVTNDKPNEVSLDIDDFLVGLGPLVDYDSVVSDNSIDQSDEEKERQLKRGIMKKNTSDVNKPTVKSEDTCCGDQSKRNVVKRKSVRIDDKENKHPEESDDESNTHKLLVENKGVGVHLKANSKRNKAKRKSMNGVINKENVTPESEQSEVDNDIKMCSNFQIDSPPSSYVMKIHKTNHVKLPRRLATSKESICGRLSTSTDTKRSIRSFNPVKRSLTDTSSPVKRFTKIKLKKKTHNDNLESDTGKIEETVQYRPPPRPQRRSKRAVCKDADFSSDDDFHHRKTAVRVCRRDDFDSASNSEPSPINNLRASIKIGDSHYQRSLINRSREHKKPIKIHKCDKNTMVEKTNDQKNIAPGTSSFSSDLSSLDENDKRNLHARKIYAPRKRVNGDSKCSTSKTSRKKQRGLSMMEEFEQDIATISTVAKLFIRQAPQHEERLKKICKDVLSEFSKPIKESRSL</sequence>
<feature type="domain" description="C2H2-type" evidence="3">
    <location>
        <begin position="1195"/>
        <end position="1215"/>
    </location>
</feature>